<protein>
    <submittedName>
        <fullName evidence="1">Uncharacterized protein</fullName>
    </submittedName>
</protein>
<evidence type="ECO:0000313" key="1">
    <source>
        <dbReference type="EMBL" id="AKL98219.1"/>
    </source>
</evidence>
<name>A0A0G3WL40_9BACT</name>
<dbReference type="AlphaFoldDB" id="A0A0G3WL40"/>
<organism evidence="1 2">
    <name type="scientific">Endomicrobium proavitum</name>
    <dbReference type="NCBI Taxonomy" id="1408281"/>
    <lineage>
        <taxon>Bacteria</taxon>
        <taxon>Pseudomonadati</taxon>
        <taxon>Elusimicrobiota</taxon>
        <taxon>Endomicrobiia</taxon>
        <taxon>Endomicrobiales</taxon>
        <taxon>Endomicrobiaceae</taxon>
        <taxon>Endomicrobium</taxon>
    </lineage>
</organism>
<dbReference type="EMBL" id="CP009498">
    <property type="protein sequence ID" value="AKL98219.1"/>
    <property type="molecule type" value="Genomic_DNA"/>
</dbReference>
<reference evidence="1 2" key="1">
    <citation type="submission" date="2014-09" db="EMBL/GenBank/DDBJ databases">
        <title>Complete genome sequence of Endomicrobium proavitum.</title>
        <authorList>
            <person name="Zheng H."/>
        </authorList>
    </citation>
    <scope>NUCLEOTIDE SEQUENCE [LARGE SCALE GENOMIC DNA]</scope>
    <source>
        <strain evidence="1 2">Rsa215</strain>
    </source>
</reference>
<dbReference type="RefSeq" id="WP_052570766.1">
    <property type="nucleotide sequence ID" value="NZ_CP009498.1"/>
</dbReference>
<proteinExistence type="predicted"/>
<gene>
    <name evidence="1" type="ORF">Epro_0840</name>
</gene>
<dbReference type="STRING" id="1408281.Epro_0840"/>
<dbReference type="Proteomes" id="UP000035337">
    <property type="component" value="Chromosome"/>
</dbReference>
<sequence>MVYTEFRQFITSKIDYYRGLLLLDIQNAIKDIDNEILKNVSNSEYFNILNFIKDELLKIKKFNYINISNIQYPVLIKESLDIPQKLTQKLFDIYNYFILLKSIELKEYNTTNIHSSKEKIFLENSMVVLGLLTDKIIYYFDKGEINNVLLLRSIKDQIENMMQSLSCSKFNPSYGRNVVDSWIFSKNLGEELLNLKNKYMKL</sequence>
<keyword evidence="2" id="KW-1185">Reference proteome</keyword>
<accession>A0A0G3WL40</accession>
<evidence type="ECO:0000313" key="2">
    <source>
        <dbReference type="Proteomes" id="UP000035337"/>
    </source>
</evidence>
<dbReference type="KEGG" id="epo:Epro_0840"/>